<dbReference type="InterPro" id="IPR015422">
    <property type="entry name" value="PyrdxlP-dep_Trfase_small"/>
</dbReference>
<dbReference type="InterPro" id="IPR015424">
    <property type="entry name" value="PyrdxlP-dep_Trfase"/>
</dbReference>
<dbReference type="Proteomes" id="UP001596509">
    <property type="component" value="Unassembled WGS sequence"/>
</dbReference>
<keyword evidence="5 6" id="KW-0456">Lyase</keyword>
<dbReference type="PANTHER" id="PTHR11999">
    <property type="entry name" value="GROUP II PYRIDOXAL-5-PHOSPHATE DECARBOXYLASE"/>
    <property type="match status" value="1"/>
</dbReference>
<keyword evidence="9" id="KW-1185">Reference proteome</keyword>
<evidence type="ECO:0000256" key="4">
    <source>
        <dbReference type="ARBA" id="ARBA00022898"/>
    </source>
</evidence>
<evidence type="ECO:0000256" key="7">
    <source>
        <dbReference type="SAM" id="MobiDB-lite"/>
    </source>
</evidence>
<evidence type="ECO:0000256" key="3">
    <source>
        <dbReference type="ARBA" id="ARBA00022793"/>
    </source>
</evidence>
<accession>A0ABW2MCK4</accession>
<reference evidence="9" key="1">
    <citation type="journal article" date="2019" name="Int. J. Syst. Evol. Microbiol.">
        <title>The Global Catalogue of Microorganisms (GCM) 10K type strain sequencing project: providing services to taxonomists for standard genome sequencing and annotation.</title>
        <authorList>
            <consortium name="The Broad Institute Genomics Platform"/>
            <consortium name="The Broad Institute Genome Sequencing Center for Infectious Disease"/>
            <person name="Wu L."/>
            <person name="Ma J."/>
        </authorList>
    </citation>
    <scope>NUCLEOTIDE SEQUENCE [LARGE SCALE GENOMIC DNA]</scope>
    <source>
        <strain evidence="9">ICMP 19430</strain>
    </source>
</reference>
<dbReference type="SUPFAM" id="SSF53383">
    <property type="entry name" value="PLP-dependent transferases"/>
    <property type="match status" value="1"/>
</dbReference>
<evidence type="ECO:0000256" key="1">
    <source>
        <dbReference type="ARBA" id="ARBA00001933"/>
    </source>
</evidence>
<keyword evidence="4 6" id="KW-0663">Pyridoxal phosphate</keyword>
<dbReference type="InterPro" id="IPR015421">
    <property type="entry name" value="PyrdxlP-dep_Trfase_major"/>
</dbReference>
<comment type="similarity">
    <text evidence="2 6">Belongs to the group II decarboxylase family.</text>
</comment>
<keyword evidence="3" id="KW-0210">Decarboxylase</keyword>
<feature type="region of interest" description="Disordered" evidence="7">
    <location>
        <begin position="30"/>
        <end position="53"/>
    </location>
</feature>
<dbReference type="Gene3D" id="3.90.1150.170">
    <property type="match status" value="1"/>
</dbReference>
<protein>
    <submittedName>
        <fullName evidence="8">Pyridoxal phosphate-dependent decarboxylase family protein</fullName>
    </submittedName>
</protein>
<dbReference type="RefSeq" id="WP_319287052.1">
    <property type="nucleotide sequence ID" value="NZ_JBHTCK010000002.1"/>
</dbReference>
<dbReference type="Gene3D" id="3.90.1150.10">
    <property type="entry name" value="Aspartate Aminotransferase, domain 1"/>
    <property type="match status" value="1"/>
</dbReference>
<evidence type="ECO:0000256" key="5">
    <source>
        <dbReference type="ARBA" id="ARBA00023239"/>
    </source>
</evidence>
<gene>
    <name evidence="8" type="ORF">ACFQW9_10035</name>
</gene>
<evidence type="ECO:0000313" key="8">
    <source>
        <dbReference type="EMBL" id="MFC7350974.1"/>
    </source>
</evidence>
<evidence type="ECO:0000256" key="2">
    <source>
        <dbReference type="ARBA" id="ARBA00009533"/>
    </source>
</evidence>
<dbReference type="EMBL" id="JBHTCK010000002">
    <property type="protein sequence ID" value="MFC7350974.1"/>
    <property type="molecule type" value="Genomic_DNA"/>
</dbReference>
<proteinExistence type="inferred from homology"/>
<evidence type="ECO:0000313" key="9">
    <source>
        <dbReference type="Proteomes" id="UP001596509"/>
    </source>
</evidence>
<name>A0ABW2MCK4_9ACTN</name>
<organism evidence="8 9">
    <name type="scientific">Streptomyces caviscabies</name>
    <dbReference type="NCBI Taxonomy" id="90079"/>
    <lineage>
        <taxon>Bacteria</taxon>
        <taxon>Bacillati</taxon>
        <taxon>Actinomycetota</taxon>
        <taxon>Actinomycetes</taxon>
        <taxon>Kitasatosporales</taxon>
        <taxon>Streptomycetaceae</taxon>
        <taxon>Streptomyces</taxon>
    </lineage>
</organism>
<comment type="cofactor">
    <cofactor evidence="1 6">
        <name>pyridoxal 5'-phosphate</name>
        <dbReference type="ChEBI" id="CHEBI:597326"/>
    </cofactor>
</comment>
<evidence type="ECO:0000256" key="6">
    <source>
        <dbReference type="RuleBase" id="RU000382"/>
    </source>
</evidence>
<comment type="caution">
    <text evidence="8">The sequence shown here is derived from an EMBL/GenBank/DDBJ whole genome shotgun (WGS) entry which is preliminary data.</text>
</comment>
<dbReference type="InterPro" id="IPR010977">
    <property type="entry name" value="Aromatic_deC"/>
</dbReference>
<dbReference type="InterPro" id="IPR002129">
    <property type="entry name" value="PyrdxlP-dep_de-COase"/>
</dbReference>
<dbReference type="PANTHER" id="PTHR11999:SF70">
    <property type="entry name" value="MIP05841P"/>
    <property type="match status" value="1"/>
</dbReference>
<sequence length="482" mass="51212">MKEQQSAVPDDWDEVLEACRPHLATLLDTQRDPTARPVYTDDPALHASGKNPARLPQQGLPLSRLLESAVPDILDRAYCNGAHPQYFGYFHPRPLPVSVLGDAVASLLNQSPAAWRMGPAAAAMEIETLSWVADFIGYPTTAGAALPPGIFTSGGSLANLTALKAARDRSLGPDAQLRGGGVLDRATVYTSSESHYSIARALDILGMGRRSLRVIPAGPDGRVGVDALHRQITADTSDGLRPVAVVGLAGATATGAVDPLTELASIAAESGAWFHVDGAAAAAYADLPETRAAFAGLDVADSVTLDPHKWMFLSYGLGCLLVREPANLASSFADHAHYWNHDPRDDFVFLGPEGARPWKSLGLWLALRSLGRQGYADLLARNLATAHHLAHRVQTTPGLELLCDPVIPICCFRPLTSDGMGSDALTLAVHETLAASGSHYTTICRPGGTPYIRVAINNYTTREEHADGLVEAVVRARATLLA</sequence>
<dbReference type="Gene3D" id="3.40.640.10">
    <property type="entry name" value="Type I PLP-dependent aspartate aminotransferase-like (Major domain)"/>
    <property type="match status" value="1"/>
</dbReference>
<dbReference type="Pfam" id="PF00282">
    <property type="entry name" value="Pyridoxal_deC"/>
    <property type="match status" value="1"/>
</dbReference>